<dbReference type="InterPro" id="IPR051490">
    <property type="entry name" value="THEM6_lcsJ_thioesterase"/>
</dbReference>
<dbReference type="InterPro" id="IPR029069">
    <property type="entry name" value="HotDog_dom_sf"/>
</dbReference>
<accession>A0A1I3HAK9</accession>
<keyword evidence="2" id="KW-1185">Reference proteome</keyword>
<dbReference type="CDD" id="cd00586">
    <property type="entry name" value="4HBT"/>
    <property type="match status" value="1"/>
</dbReference>
<dbReference type="AlphaFoldDB" id="A0A1I3HAK9"/>
<reference evidence="2" key="1">
    <citation type="submission" date="2016-10" db="EMBL/GenBank/DDBJ databases">
        <authorList>
            <person name="Varghese N."/>
            <person name="Submissions S."/>
        </authorList>
    </citation>
    <scope>NUCLEOTIDE SEQUENCE [LARGE SCALE GENOMIC DNA]</scope>
    <source>
        <strain evidence="2">DSM 21857</strain>
    </source>
</reference>
<evidence type="ECO:0000313" key="1">
    <source>
        <dbReference type="EMBL" id="SFI32775.1"/>
    </source>
</evidence>
<dbReference type="PANTHER" id="PTHR12475:SF4">
    <property type="entry name" value="PROTEIN THEM6"/>
    <property type="match status" value="1"/>
</dbReference>
<dbReference type="STRING" id="1121003.SAMN03080618_00081"/>
<dbReference type="RefSeq" id="WP_091517432.1">
    <property type="nucleotide sequence ID" value="NZ_FORF01000001.1"/>
</dbReference>
<protein>
    <submittedName>
        <fullName evidence="1">Acyl-CoA thioesterase FadM</fullName>
    </submittedName>
</protein>
<dbReference type="EMBL" id="FORF01000001">
    <property type="protein sequence ID" value="SFI32775.1"/>
    <property type="molecule type" value="Genomic_DNA"/>
</dbReference>
<dbReference type="PANTHER" id="PTHR12475">
    <property type="match status" value="1"/>
</dbReference>
<dbReference type="OrthoDB" id="3727779at2"/>
<dbReference type="Gene3D" id="3.10.129.10">
    <property type="entry name" value="Hotdog Thioesterase"/>
    <property type="match status" value="1"/>
</dbReference>
<dbReference type="SUPFAM" id="SSF54637">
    <property type="entry name" value="Thioesterase/thiol ester dehydrase-isomerase"/>
    <property type="match status" value="1"/>
</dbReference>
<proteinExistence type="predicted"/>
<gene>
    <name evidence="1" type="ORF">SAMN03080618_00081</name>
</gene>
<dbReference type="Proteomes" id="UP000242763">
    <property type="component" value="Unassembled WGS sequence"/>
</dbReference>
<dbReference type="Pfam" id="PF13279">
    <property type="entry name" value="4HBT_2"/>
    <property type="match status" value="1"/>
</dbReference>
<sequence>MYVWGRLARMMLTAKSRGRYMMGDESRLKFRCLPTDIDSNMHLNNARYMMLADVGRIDIFYRAGLIDLARKNGWAPMMGGLQTVFVREIRLWKKFEVVSTVETWEDTQVIGRHRFVLEDGRTAALVMTTAGIYDFKNKSFLQIDDLVAQLGASIRPREPSEEERIFMASHGRLRQLAKG</sequence>
<evidence type="ECO:0000313" key="2">
    <source>
        <dbReference type="Proteomes" id="UP000242763"/>
    </source>
</evidence>
<name>A0A1I3HAK9_9HYPH</name>
<organism evidence="1 2">
    <name type="scientific">Aquamicrobium aerolatum DSM 21857</name>
    <dbReference type="NCBI Taxonomy" id="1121003"/>
    <lineage>
        <taxon>Bacteria</taxon>
        <taxon>Pseudomonadati</taxon>
        <taxon>Pseudomonadota</taxon>
        <taxon>Alphaproteobacteria</taxon>
        <taxon>Hyphomicrobiales</taxon>
        <taxon>Phyllobacteriaceae</taxon>
        <taxon>Aerobium</taxon>
    </lineage>
</organism>